<evidence type="ECO:0000313" key="2">
    <source>
        <dbReference type="EMBL" id="MFC7615845.1"/>
    </source>
</evidence>
<sequence>MSIREYAGALAQVVATLASAAASADAALRELTGARAILKTLAPDGGGWYPAELDLAIAELTKAASLAAAARRRSPTT</sequence>
<name>A0ABW2TPW9_9PSEU</name>
<reference evidence="3" key="1">
    <citation type="journal article" date="2019" name="Int. J. Syst. Evol. Microbiol.">
        <title>The Global Catalogue of Microorganisms (GCM) 10K type strain sequencing project: providing services to taxonomists for standard genome sequencing and annotation.</title>
        <authorList>
            <consortium name="The Broad Institute Genomics Platform"/>
            <consortium name="The Broad Institute Genome Sequencing Center for Infectious Disease"/>
            <person name="Wu L."/>
            <person name="Ma J."/>
        </authorList>
    </citation>
    <scope>NUCLEOTIDE SEQUENCE [LARGE SCALE GENOMIC DNA]</scope>
    <source>
        <strain evidence="3">JCM 17695</strain>
    </source>
</reference>
<comment type="caution">
    <text evidence="2">The sequence shown here is derived from an EMBL/GenBank/DDBJ whole genome shotgun (WGS) entry which is preliminary data.</text>
</comment>
<feature type="signal peptide" evidence="1">
    <location>
        <begin position="1"/>
        <end position="20"/>
    </location>
</feature>
<organism evidence="2 3">
    <name type="scientific">Actinokineospora soli</name>
    <dbReference type="NCBI Taxonomy" id="1048753"/>
    <lineage>
        <taxon>Bacteria</taxon>
        <taxon>Bacillati</taxon>
        <taxon>Actinomycetota</taxon>
        <taxon>Actinomycetes</taxon>
        <taxon>Pseudonocardiales</taxon>
        <taxon>Pseudonocardiaceae</taxon>
        <taxon>Actinokineospora</taxon>
    </lineage>
</organism>
<keyword evidence="1" id="KW-0732">Signal</keyword>
<feature type="chain" id="PRO_5047540898" evidence="1">
    <location>
        <begin position="21"/>
        <end position="77"/>
    </location>
</feature>
<accession>A0ABW2TPW9</accession>
<dbReference type="Proteomes" id="UP001596512">
    <property type="component" value="Unassembled WGS sequence"/>
</dbReference>
<protein>
    <submittedName>
        <fullName evidence="2">Uncharacterized protein</fullName>
    </submittedName>
</protein>
<evidence type="ECO:0000313" key="3">
    <source>
        <dbReference type="Proteomes" id="UP001596512"/>
    </source>
</evidence>
<gene>
    <name evidence="2" type="ORF">ACFQV2_22500</name>
</gene>
<proteinExistence type="predicted"/>
<evidence type="ECO:0000256" key="1">
    <source>
        <dbReference type="SAM" id="SignalP"/>
    </source>
</evidence>
<dbReference type="EMBL" id="JBHTEY010000004">
    <property type="protein sequence ID" value="MFC7615845.1"/>
    <property type="molecule type" value="Genomic_DNA"/>
</dbReference>
<keyword evidence="3" id="KW-1185">Reference proteome</keyword>